<dbReference type="SUPFAM" id="SSF54060">
    <property type="entry name" value="His-Me finger endonucleases"/>
    <property type="match status" value="1"/>
</dbReference>
<comment type="caution">
    <text evidence="1">The sequence shown here is derived from an EMBL/GenBank/DDBJ whole genome shotgun (WGS) entry which is preliminary data.</text>
</comment>
<dbReference type="AlphaFoldDB" id="A0A7W2AJV2"/>
<evidence type="ECO:0000313" key="2">
    <source>
        <dbReference type="Proteomes" id="UP000530514"/>
    </source>
</evidence>
<dbReference type="Gene3D" id="3.90.75.20">
    <property type="match status" value="1"/>
</dbReference>
<name>A0A7W2AJV2_9BACL</name>
<keyword evidence="1" id="KW-0255">Endonuclease</keyword>
<dbReference type="OrthoDB" id="8974199at2"/>
<proteinExistence type="predicted"/>
<dbReference type="InterPro" id="IPR044925">
    <property type="entry name" value="His-Me_finger_sf"/>
</dbReference>
<sequence>MKNDYEVRGDVTVLFIKREDGSIIETLIDTLDLERVQAYSGTWRAVWMKNRNICYVFGDRSVRNAGRPLLHRWIMRPPKYWIVKHLNRNGLDNRRSNLQVTKRSGRK</sequence>
<dbReference type="EMBL" id="JACEIP010000031">
    <property type="protein sequence ID" value="MBA4544184.1"/>
    <property type="molecule type" value="Genomic_DNA"/>
</dbReference>
<protein>
    <submittedName>
        <fullName evidence="1">HNH endonuclease</fullName>
    </submittedName>
</protein>
<reference evidence="1 2" key="1">
    <citation type="submission" date="2020-07" db="EMBL/GenBank/DDBJ databases">
        <authorList>
            <person name="Feng H."/>
        </authorList>
    </citation>
    <scope>NUCLEOTIDE SEQUENCE [LARGE SCALE GENOMIC DNA]</scope>
    <source>
        <strain evidence="2">s-11</strain>
    </source>
</reference>
<accession>A0A7W2AJV2</accession>
<keyword evidence="2" id="KW-1185">Reference proteome</keyword>
<dbReference type="GO" id="GO:0004519">
    <property type="term" value="F:endonuclease activity"/>
    <property type="evidence" value="ECO:0007669"/>
    <property type="project" value="UniProtKB-KW"/>
</dbReference>
<keyword evidence="1" id="KW-0378">Hydrolase</keyword>
<dbReference type="Proteomes" id="UP000530514">
    <property type="component" value="Unassembled WGS sequence"/>
</dbReference>
<organism evidence="1 2">
    <name type="scientific">Thermoactinomyces daqus</name>
    <dbReference type="NCBI Taxonomy" id="1329516"/>
    <lineage>
        <taxon>Bacteria</taxon>
        <taxon>Bacillati</taxon>
        <taxon>Bacillota</taxon>
        <taxon>Bacilli</taxon>
        <taxon>Bacillales</taxon>
        <taxon>Thermoactinomycetaceae</taxon>
        <taxon>Thermoactinomyces</taxon>
    </lineage>
</organism>
<evidence type="ECO:0000313" key="1">
    <source>
        <dbReference type="EMBL" id="MBA4544184.1"/>
    </source>
</evidence>
<dbReference type="RefSeq" id="WP_052154320.1">
    <property type="nucleotide sequence ID" value="NZ_JACEIP010000031.1"/>
</dbReference>
<gene>
    <name evidence="1" type="ORF">H1164_15075</name>
</gene>
<keyword evidence="1" id="KW-0540">Nuclease</keyword>